<dbReference type="PANTHER" id="PTHR43745:SF2">
    <property type="entry name" value="NITROREDUCTASE MJ1384-RELATED"/>
    <property type="match status" value="1"/>
</dbReference>
<evidence type="ECO:0008006" key="3">
    <source>
        <dbReference type="Google" id="ProtNLM"/>
    </source>
</evidence>
<gene>
    <name evidence="1" type="ORF">A11Q_102</name>
</gene>
<dbReference type="HOGENOM" id="CLU_1173616_0_0_7"/>
<dbReference type="Proteomes" id="UP000012040">
    <property type="component" value="Chromosome"/>
</dbReference>
<dbReference type="GO" id="GO:0016491">
    <property type="term" value="F:oxidoreductase activity"/>
    <property type="evidence" value="ECO:0007669"/>
    <property type="project" value="InterPro"/>
</dbReference>
<reference evidence="1 2" key="1">
    <citation type="journal article" date="2013" name="ISME J.">
        <title>By their genes ye shall know them: genomic signatures of predatory bacteria.</title>
        <authorList>
            <person name="Pasternak Z."/>
            <person name="Pietrokovski S."/>
            <person name="Rotem O."/>
            <person name="Gophna U."/>
            <person name="Lurie-Weinberger M.N."/>
            <person name="Jurkevitch E."/>
        </authorList>
    </citation>
    <scope>NUCLEOTIDE SEQUENCE [LARGE SCALE GENOMIC DNA]</scope>
    <source>
        <strain evidence="1 2">JSS</strain>
    </source>
</reference>
<dbReference type="KEGG" id="bex:A11Q_102"/>
<proteinExistence type="predicted"/>
<dbReference type="InterPro" id="IPR000415">
    <property type="entry name" value="Nitroreductase-like"/>
</dbReference>
<dbReference type="RefSeq" id="WP_015468812.1">
    <property type="nucleotide sequence ID" value="NC_020813.1"/>
</dbReference>
<dbReference type="PANTHER" id="PTHR43745">
    <property type="entry name" value="NITROREDUCTASE MJ1384-RELATED"/>
    <property type="match status" value="1"/>
</dbReference>
<dbReference type="Gene3D" id="3.40.109.10">
    <property type="entry name" value="NADH Oxidase"/>
    <property type="match status" value="1"/>
</dbReference>
<accession>M4V4Q6</accession>
<dbReference type="eggNOG" id="COG0778">
    <property type="taxonomic scope" value="Bacteria"/>
</dbReference>
<evidence type="ECO:0000313" key="2">
    <source>
        <dbReference type="Proteomes" id="UP000012040"/>
    </source>
</evidence>
<protein>
    <recommendedName>
        <fullName evidence="3">Nitroreductase domain-containing protein</fullName>
    </recommendedName>
</protein>
<dbReference type="PATRIC" id="fig|1184267.3.peg.104"/>
<dbReference type="InterPro" id="IPR052544">
    <property type="entry name" value="Bacteriocin_Proc_Enz"/>
</dbReference>
<dbReference type="OrthoDB" id="797566at2"/>
<keyword evidence="2" id="KW-1185">Reference proteome</keyword>
<organism evidence="1 2">
    <name type="scientific">Pseudobdellovibrio exovorus JSS</name>
    <dbReference type="NCBI Taxonomy" id="1184267"/>
    <lineage>
        <taxon>Bacteria</taxon>
        <taxon>Pseudomonadati</taxon>
        <taxon>Bdellovibrionota</taxon>
        <taxon>Bdellovibrionia</taxon>
        <taxon>Bdellovibrionales</taxon>
        <taxon>Pseudobdellovibrionaceae</taxon>
        <taxon>Pseudobdellovibrio</taxon>
    </lineage>
</organism>
<dbReference type="STRING" id="1184267.A11Q_102"/>
<name>M4V4Q6_9BACT</name>
<dbReference type="EMBL" id="CP003537">
    <property type="protein sequence ID" value="AGH94322.1"/>
    <property type="molecule type" value="Genomic_DNA"/>
</dbReference>
<dbReference type="AlphaFoldDB" id="M4V4Q6"/>
<evidence type="ECO:0000313" key="1">
    <source>
        <dbReference type="EMBL" id="AGH94322.1"/>
    </source>
</evidence>
<sequence length="236" mass="26727">MKLDDQKLFKFLKENFSIEIDENYIAVPPQTLSVGSDLIIECEPISLNTKPQRRSQRRLNSFECKKLRSILYHSCRVQDSVVTETNYLKTLRPYPSAGGRHPLELLCLTEGMKDLENGLWYFDPYKITLCKLDAPVGFTEHIFSLSAKLLENPAPPVVLLSVAILERTLSRYKNGLGLIWRDTGNMFSTISGIAQQHELESCQLGFSFEFQNANILGLKKEDVWITGGLALGVAER</sequence>